<dbReference type="Proteomes" id="UP001227095">
    <property type="component" value="Plasmid unnamed1"/>
</dbReference>
<dbReference type="Gene3D" id="3.30.420.10">
    <property type="entry name" value="Ribonuclease H-like superfamily/Ribonuclease H"/>
    <property type="match status" value="1"/>
</dbReference>
<geneLocation type="plasmid" evidence="2 3">
    <name>unnamed1</name>
</geneLocation>
<accession>A0ABY8MCD5</accession>
<feature type="domain" description="Tc1-like transposase DDE" evidence="1">
    <location>
        <begin position="180"/>
        <end position="331"/>
    </location>
</feature>
<dbReference type="Pfam" id="PF13565">
    <property type="entry name" value="HTH_32"/>
    <property type="match status" value="1"/>
</dbReference>
<dbReference type="InterPro" id="IPR047655">
    <property type="entry name" value="Transpos_IS630-like"/>
</dbReference>
<evidence type="ECO:0000313" key="2">
    <source>
        <dbReference type="EMBL" id="WGI72180.1"/>
    </source>
</evidence>
<evidence type="ECO:0000259" key="1">
    <source>
        <dbReference type="Pfam" id="PF13358"/>
    </source>
</evidence>
<keyword evidence="3" id="KW-1185">Reference proteome</keyword>
<gene>
    <name evidence="2" type="ORF">QEO92_28180</name>
</gene>
<keyword evidence="2" id="KW-0614">Plasmid</keyword>
<dbReference type="EMBL" id="CP123001">
    <property type="protein sequence ID" value="WGI72180.1"/>
    <property type="molecule type" value="Genomic_DNA"/>
</dbReference>
<reference evidence="2 3" key="1">
    <citation type="submission" date="2023-04" db="EMBL/GenBank/DDBJ databases">
        <title>Neorhizobium petrolearium OS53, complete genome.</title>
        <authorList>
            <person name="Yu T."/>
        </authorList>
    </citation>
    <scope>NUCLEOTIDE SEQUENCE [LARGE SCALE GENOMIC DNA]</scope>
    <source>
        <strain evidence="2 3">OS53</strain>
        <plasmid evidence="2 3">unnamed1</plasmid>
    </source>
</reference>
<protein>
    <submittedName>
        <fullName evidence="2">IS630 family transposase</fullName>
    </submittedName>
</protein>
<organism evidence="2 3">
    <name type="scientific">Neorhizobium petrolearium</name>
    <dbReference type="NCBI Taxonomy" id="515361"/>
    <lineage>
        <taxon>Bacteria</taxon>
        <taxon>Pseudomonadati</taxon>
        <taxon>Pseudomonadota</taxon>
        <taxon>Alphaproteobacteria</taxon>
        <taxon>Hyphomicrobiales</taxon>
        <taxon>Rhizobiaceae</taxon>
        <taxon>Rhizobium/Agrobacterium group</taxon>
        <taxon>Neorhizobium</taxon>
    </lineage>
</organism>
<dbReference type="InterPro" id="IPR038717">
    <property type="entry name" value="Tc1-like_DDE_dom"/>
</dbReference>
<dbReference type="InterPro" id="IPR009057">
    <property type="entry name" value="Homeodomain-like_sf"/>
</dbReference>
<dbReference type="SUPFAM" id="SSF46689">
    <property type="entry name" value="Homeodomain-like"/>
    <property type="match status" value="1"/>
</dbReference>
<dbReference type="NCBIfam" id="NF033545">
    <property type="entry name" value="transpos_IS630"/>
    <property type="match status" value="1"/>
</dbReference>
<proteinExistence type="predicted"/>
<sequence length="381" mass="43761">MNVRYRVDLSQIERDELGALVSGGKQPVRRLKRMQILLAADAGVSDEAIEASVQTSGSTIYRTRKRFVEISLEAALSEEPRPGAARKLSGKDEVRLVALACSDPPKGCARWTLKLLANALLEVVEHQSVSRETIRRRLDDNDLKPWQKKMWCIAKIDGEYIARMEDLLDLYAEPSDPKRPVVCFDESPIQLIGEVRVPIVQKPGKRYRYDSEYKRNGTANLFVMVDANRSWRKVKVTDRRANEDFVVCMRDLVDLDYPGANRVRVVMDNLSTHTASAVYQTFPAAEARRILRRLEFHYTPRHASWLNMAEIEIGVMRRQCLDRRIDNRDLLKSEVDAWERRRTESGAQIRWMFSTDQAREKDGKVLSNTFAQRVIISGTSH</sequence>
<dbReference type="Pfam" id="PF13358">
    <property type="entry name" value="DDE_3"/>
    <property type="match status" value="1"/>
</dbReference>
<dbReference type="InterPro" id="IPR036397">
    <property type="entry name" value="RNaseH_sf"/>
</dbReference>
<evidence type="ECO:0000313" key="3">
    <source>
        <dbReference type="Proteomes" id="UP001227095"/>
    </source>
</evidence>
<name>A0ABY8MCD5_9HYPH</name>